<evidence type="ECO:0000256" key="2">
    <source>
        <dbReference type="ARBA" id="ARBA00023295"/>
    </source>
</evidence>
<feature type="domain" description="Glycoside hydrolase family 42 N-terminal" evidence="4">
    <location>
        <begin position="524"/>
        <end position="615"/>
    </location>
</feature>
<proteinExistence type="predicted"/>
<evidence type="ECO:0000259" key="4">
    <source>
        <dbReference type="Pfam" id="PF02449"/>
    </source>
</evidence>
<keyword evidence="1" id="KW-0378">Hydrolase</keyword>
<reference evidence="6" key="1">
    <citation type="submission" date="2016-10" db="EMBL/GenBank/DDBJ databases">
        <authorList>
            <person name="Varghese N."/>
            <person name="Submissions S."/>
        </authorList>
    </citation>
    <scope>NUCLEOTIDE SEQUENCE [LARGE SCALE GENOMIC DNA]</scope>
    <source>
        <strain evidence="6">SP</strain>
    </source>
</reference>
<dbReference type="Pfam" id="PF02449">
    <property type="entry name" value="Glyco_hydro_42"/>
    <property type="match status" value="1"/>
</dbReference>
<dbReference type="InterPro" id="IPR001547">
    <property type="entry name" value="Glyco_hydro_5"/>
</dbReference>
<name>A0A1H3RG63_9BACI</name>
<protein>
    <submittedName>
        <fullName evidence="5">Beta-galactosidase</fullName>
    </submittedName>
</protein>
<sequence>MSTKIIIFYDAAFPYDGTRPDIDQLKALPNVSVVDAHNLKTALSAENVSCFIHLHGRYFPKEAWAAIIYYLRQGNGWISIGAAPFRVPVYQEDGRWMEEEEQTAYHQQLNIHEALTVKSAPIHRLAGADEYPLLQGKEQLFDIQSTYGLILHFTKTRDIPHENGSGGPMDAHIYPLLKGISKRGREVAAPVVLVENTKGQFAGGRWILVNQQLTDRFWKKDGFQLLISLAAYCAEGVTEIWIKPGYACYYPGETPTVSVQLQSLALIKNAACSAVGKTWEISFNVLDKSSKPVCDTRTLTLPASRELLVERMTLSFSIQPGYYAVNGTARSSAGEVRRFRQGFWGYSEQLLQAGAPLKANRDYFEKDGRPYPIVGMTYMTSDVSRKYLWLPNVSVWDKDMAQMKKAGINHIRTGVWTGYRQLMFIDGHPYEEVLRAVDAFVLTAKKYDIDLCFDFFAFTPEAWEGTNPYLDPRSIEAQKRFIAAIVSRHKQTTNIHWDLINEPSLFDPDRIFSGPQPLKDTYEKQAFISWVKAKYSSLRAVQEKWNMTPEELPDFDAMEIPEQEDISFDVQNMRRPTKNIRWLDYTLFTMEMHNQWAGQLADTIKSMTGNHLVTVGQDEALRSQRPTPFFYESVVDYTTNHTWWMMDQLVWDGVFTKTANKPNLVQETGIMYVENPDGTAKRTEEELRNILERKYAYAFSTGAAGAVQWLWNTNFYMNNVNESNIGALRADGTEKPEADVSYDFGRFIGETRDLFVNRRLEETAVIFPYANDFSNRKLAFEATTRLTRIFSYDLNIHLRAFGEYHLGALLNHPQPPKLVIVPSAHHFSRQAAEKLTSYMNGGGAVLFTGPIRLDEYWKYDGARFANVIGTTKIRNVRREEALLLNGKLLSIGFGDRKIAEVSKEVLLGDQGSELGVNELREFKVGKGKLLWCPLPVELNERQEPLRELYSHALAWAGVKQEFHWLQGGDLPGVYGKKLAFDNGNLFIFVSEYGTNADIQISDADTEKVYSFMLEKERSVLFATDSGGNITTVYRPDDVVIQTK</sequence>
<feature type="domain" description="Glycoside hydrolase family 5" evidence="3">
    <location>
        <begin position="382"/>
        <end position="505"/>
    </location>
</feature>
<keyword evidence="6" id="KW-1185">Reference proteome</keyword>
<gene>
    <name evidence="5" type="ORF">SAMN05421736_10886</name>
</gene>
<dbReference type="AlphaFoldDB" id="A0A1H3RG63"/>
<dbReference type="Pfam" id="PF00150">
    <property type="entry name" value="Cellulase"/>
    <property type="match status" value="1"/>
</dbReference>
<dbReference type="GO" id="GO:0000272">
    <property type="term" value="P:polysaccharide catabolic process"/>
    <property type="evidence" value="ECO:0007669"/>
    <property type="project" value="InterPro"/>
</dbReference>
<dbReference type="InterPro" id="IPR017853">
    <property type="entry name" value="GH"/>
</dbReference>
<dbReference type="EMBL" id="FNPI01000008">
    <property type="protein sequence ID" value="SDZ24563.1"/>
    <property type="molecule type" value="Genomic_DNA"/>
</dbReference>
<dbReference type="Gene3D" id="3.20.20.80">
    <property type="entry name" value="Glycosidases"/>
    <property type="match status" value="1"/>
</dbReference>
<organism evidence="5 6">
    <name type="scientific">Evansella caseinilytica</name>
    <dbReference type="NCBI Taxonomy" id="1503961"/>
    <lineage>
        <taxon>Bacteria</taxon>
        <taxon>Bacillati</taxon>
        <taxon>Bacillota</taxon>
        <taxon>Bacilli</taxon>
        <taxon>Bacillales</taxon>
        <taxon>Bacillaceae</taxon>
        <taxon>Evansella</taxon>
    </lineage>
</organism>
<dbReference type="OrthoDB" id="2698423at2"/>
<keyword evidence="2" id="KW-0326">Glycosidase</keyword>
<dbReference type="GO" id="GO:0004565">
    <property type="term" value="F:beta-galactosidase activity"/>
    <property type="evidence" value="ECO:0007669"/>
    <property type="project" value="InterPro"/>
</dbReference>
<evidence type="ECO:0000256" key="1">
    <source>
        <dbReference type="ARBA" id="ARBA00022801"/>
    </source>
</evidence>
<dbReference type="CDD" id="cd03143">
    <property type="entry name" value="A4_beta-galactosidase_middle_domain"/>
    <property type="match status" value="1"/>
</dbReference>
<dbReference type="Proteomes" id="UP000198935">
    <property type="component" value="Unassembled WGS sequence"/>
</dbReference>
<dbReference type="GO" id="GO:0009341">
    <property type="term" value="C:beta-galactosidase complex"/>
    <property type="evidence" value="ECO:0007669"/>
    <property type="project" value="InterPro"/>
</dbReference>
<dbReference type="InterPro" id="IPR013529">
    <property type="entry name" value="Glyco_hydro_42_N"/>
</dbReference>
<accession>A0A1H3RG63</accession>
<evidence type="ECO:0000313" key="6">
    <source>
        <dbReference type="Proteomes" id="UP000198935"/>
    </source>
</evidence>
<dbReference type="SUPFAM" id="SSF51445">
    <property type="entry name" value="(Trans)glycosidases"/>
    <property type="match status" value="1"/>
</dbReference>
<evidence type="ECO:0000259" key="3">
    <source>
        <dbReference type="Pfam" id="PF00150"/>
    </source>
</evidence>
<evidence type="ECO:0000313" key="5">
    <source>
        <dbReference type="EMBL" id="SDZ24563.1"/>
    </source>
</evidence>
<dbReference type="STRING" id="1503961.SAMN05421736_10886"/>